<evidence type="ECO:0000313" key="8">
    <source>
        <dbReference type="EMBL" id="OHA91565.1"/>
    </source>
</evidence>
<keyword evidence="3 6" id="KW-0238">DNA-binding</keyword>
<dbReference type="Pfam" id="PF07499">
    <property type="entry name" value="RuvA_C"/>
    <property type="match status" value="1"/>
</dbReference>
<feature type="domain" description="UBA" evidence="7">
    <location>
        <begin position="139"/>
        <end position="183"/>
    </location>
</feature>
<dbReference type="GO" id="GO:0005737">
    <property type="term" value="C:cytoplasm"/>
    <property type="evidence" value="ECO:0007669"/>
    <property type="project" value="UniProtKB-SubCell"/>
</dbReference>
<dbReference type="HAMAP" id="MF_00031">
    <property type="entry name" value="DNA_HJ_migration_RuvA"/>
    <property type="match status" value="1"/>
</dbReference>
<keyword evidence="8" id="KW-0547">Nucleotide-binding</keyword>
<dbReference type="Gene3D" id="1.10.150.20">
    <property type="entry name" value="5' to 3' exonuclease, C-terminal subdomain"/>
    <property type="match status" value="1"/>
</dbReference>
<comment type="subcellular location">
    <subcellularLocation>
        <location evidence="6">Cytoplasm</location>
    </subcellularLocation>
</comment>
<dbReference type="InterPro" id="IPR036267">
    <property type="entry name" value="RuvA_C_sf"/>
</dbReference>
<evidence type="ECO:0000256" key="1">
    <source>
        <dbReference type="ARBA" id="ARBA00022490"/>
    </source>
</evidence>
<proteinExistence type="inferred from homology"/>
<evidence type="ECO:0000256" key="3">
    <source>
        <dbReference type="ARBA" id="ARBA00023125"/>
    </source>
</evidence>
<comment type="function">
    <text evidence="6">The RuvA-RuvB-RuvC complex processes Holliday junction (HJ) DNA during genetic recombination and DNA repair, while the RuvA-RuvB complex plays an important role in the rescue of blocked DNA replication forks via replication fork reversal (RFR). RuvA specifically binds to HJ cruciform DNA, conferring on it an open structure. The RuvB hexamer acts as an ATP-dependent pump, pulling dsDNA into and through the RuvAB complex. HJ branch migration allows RuvC to scan DNA until it finds its consensus sequence, where it cleaves and resolves the cruciform DNA.</text>
</comment>
<evidence type="ECO:0000313" key="9">
    <source>
        <dbReference type="Proteomes" id="UP000178612"/>
    </source>
</evidence>
<name>A0A1G2T2Q2_9BACT</name>
<dbReference type="GO" id="GO:0009379">
    <property type="term" value="C:Holliday junction helicase complex"/>
    <property type="evidence" value="ECO:0007669"/>
    <property type="project" value="InterPro"/>
</dbReference>
<dbReference type="Pfam" id="PF01330">
    <property type="entry name" value="RuvA_N"/>
    <property type="match status" value="1"/>
</dbReference>
<evidence type="ECO:0000256" key="4">
    <source>
        <dbReference type="ARBA" id="ARBA00023172"/>
    </source>
</evidence>
<feature type="region of interest" description="Domain III" evidence="6">
    <location>
        <begin position="147"/>
        <end position="190"/>
    </location>
</feature>
<keyword evidence="1 6" id="KW-0963">Cytoplasm</keyword>
<dbReference type="GO" id="GO:0009378">
    <property type="term" value="F:four-way junction helicase activity"/>
    <property type="evidence" value="ECO:0007669"/>
    <property type="project" value="InterPro"/>
</dbReference>
<dbReference type="GO" id="GO:0006310">
    <property type="term" value="P:DNA recombination"/>
    <property type="evidence" value="ECO:0007669"/>
    <property type="project" value="UniProtKB-UniRule"/>
</dbReference>
<gene>
    <name evidence="6" type="primary">ruvA</name>
    <name evidence="8" type="ORF">A2758_00435</name>
</gene>
<protein>
    <recommendedName>
        <fullName evidence="6">Holliday junction branch migration complex subunit RuvA</fullName>
    </recommendedName>
</protein>
<comment type="domain">
    <text evidence="6">Has three domains with a flexible linker between the domains II and III and assumes an 'L' shape. Domain III is highly mobile and contacts RuvB.</text>
</comment>
<evidence type="ECO:0000256" key="6">
    <source>
        <dbReference type="HAMAP-Rule" id="MF_00031"/>
    </source>
</evidence>
<dbReference type="NCBIfam" id="TIGR00084">
    <property type="entry name" value="ruvA"/>
    <property type="match status" value="1"/>
</dbReference>
<dbReference type="InterPro" id="IPR013849">
    <property type="entry name" value="DNA_helicase_Holl-junc_RuvA_I"/>
</dbReference>
<dbReference type="InterPro" id="IPR012340">
    <property type="entry name" value="NA-bd_OB-fold"/>
</dbReference>
<keyword evidence="8" id="KW-0347">Helicase</keyword>
<dbReference type="EMBL" id="MHVJ01000011">
    <property type="protein sequence ID" value="OHA91565.1"/>
    <property type="molecule type" value="Genomic_DNA"/>
</dbReference>
<comment type="similarity">
    <text evidence="6">Belongs to the RuvA family.</text>
</comment>
<dbReference type="GO" id="GO:0048476">
    <property type="term" value="C:Holliday junction resolvase complex"/>
    <property type="evidence" value="ECO:0007669"/>
    <property type="project" value="UniProtKB-UniRule"/>
</dbReference>
<dbReference type="SUPFAM" id="SSF46929">
    <property type="entry name" value="DNA helicase RuvA subunit, C-terminal domain"/>
    <property type="match status" value="1"/>
</dbReference>
<dbReference type="AlphaFoldDB" id="A0A1G2T2Q2"/>
<dbReference type="InterPro" id="IPR010994">
    <property type="entry name" value="RuvA_2-like"/>
</dbReference>
<sequence>MISSLSGTVRHKDLHHLVVDVGGVGYKVAVTTDVALEATPSSPIFLWTHLVVRENALDLYGFRELETLEVFELLITISGIGPKTALGILNVATPAMLRQAVASGDTSYLTKVSGIGRKNAEKIVIELKDKLKVTDEDRKVDSRSEGDALEALVSLGYTERDAREALKKVPKEVSGAADRVKQALKNLNNA</sequence>
<comment type="caution">
    <text evidence="6">Lacks conserved residue(s) required for the propagation of feature annotation.</text>
</comment>
<dbReference type="InterPro" id="IPR000085">
    <property type="entry name" value="RuvA"/>
</dbReference>
<keyword evidence="2 6" id="KW-0227">DNA damage</keyword>
<reference evidence="8 9" key="1">
    <citation type="journal article" date="2016" name="Nat. Commun.">
        <title>Thousands of microbial genomes shed light on interconnected biogeochemical processes in an aquifer system.</title>
        <authorList>
            <person name="Anantharaman K."/>
            <person name="Brown C.T."/>
            <person name="Hug L.A."/>
            <person name="Sharon I."/>
            <person name="Castelle C.J."/>
            <person name="Probst A.J."/>
            <person name="Thomas B.C."/>
            <person name="Singh A."/>
            <person name="Wilkins M.J."/>
            <person name="Karaoz U."/>
            <person name="Brodie E.L."/>
            <person name="Williams K.H."/>
            <person name="Hubbard S.S."/>
            <person name="Banfield J.F."/>
        </authorList>
    </citation>
    <scope>NUCLEOTIDE SEQUENCE [LARGE SCALE GENOMIC DNA]</scope>
</reference>
<dbReference type="GO" id="GO:0000400">
    <property type="term" value="F:four-way junction DNA binding"/>
    <property type="evidence" value="ECO:0007669"/>
    <property type="project" value="UniProtKB-UniRule"/>
</dbReference>
<comment type="caution">
    <text evidence="8">The sequence shown here is derived from an EMBL/GenBank/DDBJ whole genome shotgun (WGS) entry which is preliminary data.</text>
</comment>
<keyword evidence="5 6" id="KW-0234">DNA repair</keyword>
<keyword evidence="4 6" id="KW-0233">DNA recombination</keyword>
<dbReference type="Gene3D" id="1.10.8.10">
    <property type="entry name" value="DNA helicase RuvA subunit, C-terminal domain"/>
    <property type="match status" value="1"/>
</dbReference>
<dbReference type="CDD" id="cd14332">
    <property type="entry name" value="UBA_RuvA_C"/>
    <property type="match status" value="1"/>
</dbReference>
<dbReference type="GO" id="GO:0005524">
    <property type="term" value="F:ATP binding"/>
    <property type="evidence" value="ECO:0007669"/>
    <property type="project" value="InterPro"/>
</dbReference>
<dbReference type="Pfam" id="PF14520">
    <property type="entry name" value="HHH_5"/>
    <property type="match status" value="1"/>
</dbReference>
<dbReference type="Proteomes" id="UP000178612">
    <property type="component" value="Unassembled WGS sequence"/>
</dbReference>
<dbReference type="SUPFAM" id="SSF47781">
    <property type="entry name" value="RuvA domain 2-like"/>
    <property type="match status" value="1"/>
</dbReference>
<evidence type="ECO:0000256" key="5">
    <source>
        <dbReference type="ARBA" id="ARBA00023204"/>
    </source>
</evidence>
<dbReference type="PROSITE" id="PS50030">
    <property type="entry name" value="UBA"/>
    <property type="match status" value="1"/>
</dbReference>
<evidence type="ECO:0000256" key="2">
    <source>
        <dbReference type="ARBA" id="ARBA00022763"/>
    </source>
</evidence>
<keyword evidence="8" id="KW-0067">ATP-binding</keyword>
<evidence type="ECO:0000259" key="7">
    <source>
        <dbReference type="PROSITE" id="PS50030"/>
    </source>
</evidence>
<dbReference type="Gene3D" id="2.40.50.140">
    <property type="entry name" value="Nucleic acid-binding proteins"/>
    <property type="match status" value="1"/>
</dbReference>
<accession>A0A1G2T2Q2</accession>
<dbReference type="InterPro" id="IPR003583">
    <property type="entry name" value="Hlx-hairpin-Hlx_DNA-bd_motif"/>
</dbReference>
<keyword evidence="8" id="KW-0378">Hydrolase</keyword>
<dbReference type="SMART" id="SM00278">
    <property type="entry name" value="HhH1"/>
    <property type="match status" value="2"/>
</dbReference>
<dbReference type="InterPro" id="IPR011114">
    <property type="entry name" value="RuvA_C"/>
</dbReference>
<dbReference type="GO" id="GO:0006281">
    <property type="term" value="P:DNA repair"/>
    <property type="evidence" value="ECO:0007669"/>
    <property type="project" value="UniProtKB-UniRule"/>
</dbReference>
<dbReference type="SUPFAM" id="SSF50249">
    <property type="entry name" value="Nucleic acid-binding proteins"/>
    <property type="match status" value="1"/>
</dbReference>
<organism evidence="8 9">
    <name type="scientific">Candidatus Zambryskibacteria bacterium RIFCSPHIGHO2_01_FULL_49_18</name>
    <dbReference type="NCBI Taxonomy" id="1802740"/>
    <lineage>
        <taxon>Bacteria</taxon>
        <taxon>Candidatus Zambryskiibacteriota</taxon>
    </lineage>
</organism>
<dbReference type="InterPro" id="IPR015940">
    <property type="entry name" value="UBA"/>
</dbReference>
<comment type="subunit">
    <text evidence="6">Homotetramer. Forms an RuvA(8)-RuvB(12)-Holliday junction (HJ) complex. HJ DNA is sandwiched between 2 RuvA tetramers; dsDNA enters through RuvA and exits via RuvB. An RuvB hexamer assembles on each DNA strand where it exits the tetramer. Each RuvB hexamer is contacted by two RuvA subunits (via domain III) on 2 adjacent RuvB subunits; this complex drives branch migration. In the full resolvosome a probable DNA-RuvA(4)-RuvB(12)-RuvC(2) complex forms which resolves the HJ.</text>
</comment>